<dbReference type="OrthoDB" id="4469495at2"/>
<dbReference type="Proteomes" id="UP000183407">
    <property type="component" value="Unassembled WGS sequence"/>
</dbReference>
<dbReference type="RefSeq" id="WP_073358335.1">
    <property type="nucleotide sequence ID" value="NZ_FNTL01000004.1"/>
</dbReference>
<evidence type="ECO:0000313" key="1">
    <source>
        <dbReference type="EMBL" id="SED27737.1"/>
    </source>
</evidence>
<protein>
    <submittedName>
        <fullName evidence="1">Uncharacterized protein</fullName>
    </submittedName>
</protein>
<dbReference type="EMBL" id="FNTL01000004">
    <property type="protein sequence ID" value="SED27737.1"/>
    <property type="molecule type" value="Genomic_DNA"/>
</dbReference>
<sequence length="264" mass="28713">MIWARPANALRHVEKLEARVTRIVAGFAASDVFWSSGCDPGWFLTNTSGSLIVPHMLWEVDSGDVIAVDEVDVGYGGAAPSRALTLLGELGLSDPVARGIAYSRRSVTQLGCDGSTVLHSIAHADWPGFQLHTPTRIGASWVLRVTSDNLRNSLLQAGAPPRPGAGKIGQMIARELDRVDLPDWAHGRRTARLFDDCGAAQDAGFVDRRPQRSPVPDRPRTYRLIVEQGLLQLWFELPEPGEAGVLSREARDLIANLDISDGPR</sequence>
<dbReference type="AlphaFoldDB" id="A0A1H4ZCQ6"/>
<organism evidence="1 2">
    <name type="scientific">Rhodococcus jostii</name>
    <dbReference type="NCBI Taxonomy" id="132919"/>
    <lineage>
        <taxon>Bacteria</taxon>
        <taxon>Bacillati</taxon>
        <taxon>Actinomycetota</taxon>
        <taxon>Actinomycetes</taxon>
        <taxon>Mycobacteriales</taxon>
        <taxon>Nocardiaceae</taxon>
        <taxon>Rhodococcus</taxon>
    </lineage>
</organism>
<reference evidence="2" key="1">
    <citation type="submission" date="2016-10" db="EMBL/GenBank/DDBJ databases">
        <authorList>
            <person name="Varghese N."/>
        </authorList>
    </citation>
    <scope>NUCLEOTIDE SEQUENCE [LARGE SCALE GENOMIC DNA]</scope>
    <source>
        <strain evidence="2">DSM 44719</strain>
    </source>
</reference>
<name>A0A1H4ZCQ6_RHOJO</name>
<proteinExistence type="predicted"/>
<accession>A0A1H4ZCQ6</accession>
<gene>
    <name evidence="1" type="ORF">SAMN04490220_4043</name>
</gene>
<evidence type="ECO:0000313" key="2">
    <source>
        <dbReference type="Proteomes" id="UP000183407"/>
    </source>
</evidence>